<dbReference type="Proteomes" id="UP000054485">
    <property type="component" value="Unassembled WGS sequence"/>
</dbReference>
<dbReference type="PRINTS" id="PR00069">
    <property type="entry name" value="ALDKETRDTASE"/>
</dbReference>
<reference evidence="3 4" key="1">
    <citation type="submission" date="2014-04" db="EMBL/GenBank/DDBJ databases">
        <authorList>
            <consortium name="DOE Joint Genome Institute"/>
            <person name="Kuo A."/>
            <person name="Ruytinx J."/>
            <person name="Rineau F."/>
            <person name="Colpaert J."/>
            <person name="Kohler A."/>
            <person name="Nagy L.G."/>
            <person name="Floudas D."/>
            <person name="Copeland A."/>
            <person name="Barry K.W."/>
            <person name="Cichocki N."/>
            <person name="Veneault-Fourrey C."/>
            <person name="LaButti K."/>
            <person name="Lindquist E.A."/>
            <person name="Lipzen A."/>
            <person name="Lundell T."/>
            <person name="Morin E."/>
            <person name="Murat C."/>
            <person name="Sun H."/>
            <person name="Tunlid A."/>
            <person name="Henrissat B."/>
            <person name="Grigoriev I.V."/>
            <person name="Hibbett D.S."/>
            <person name="Martin F."/>
            <person name="Nordberg H.P."/>
            <person name="Cantor M.N."/>
            <person name="Hua S.X."/>
        </authorList>
    </citation>
    <scope>NUCLEOTIDE SEQUENCE [LARGE SCALE GENOMIC DNA]</scope>
    <source>
        <strain evidence="3 4">UH-Slu-Lm8-n1</strain>
    </source>
</reference>
<dbReference type="SUPFAM" id="SSF51430">
    <property type="entry name" value="NAD(P)-linked oxidoreductase"/>
    <property type="match status" value="1"/>
</dbReference>
<organism evidence="3 4">
    <name type="scientific">Suillus luteus UH-Slu-Lm8-n1</name>
    <dbReference type="NCBI Taxonomy" id="930992"/>
    <lineage>
        <taxon>Eukaryota</taxon>
        <taxon>Fungi</taxon>
        <taxon>Dikarya</taxon>
        <taxon>Basidiomycota</taxon>
        <taxon>Agaricomycotina</taxon>
        <taxon>Agaricomycetes</taxon>
        <taxon>Agaricomycetidae</taxon>
        <taxon>Boletales</taxon>
        <taxon>Suillineae</taxon>
        <taxon>Suillaceae</taxon>
        <taxon>Suillus</taxon>
    </lineage>
</organism>
<gene>
    <name evidence="3" type="ORF">CY34DRAFT_800112</name>
</gene>
<dbReference type="STRING" id="930992.A0A0D0BUR9"/>
<dbReference type="InterPro" id="IPR036812">
    <property type="entry name" value="NAD(P)_OxRdtase_dom_sf"/>
</dbReference>
<evidence type="ECO:0000256" key="1">
    <source>
        <dbReference type="SAM" id="MobiDB-lite"/>
    </source>
</evidence>
<dbReference type="AlphaFoldDB" id="A0A0D0BUR9"/>
<proteinExistence type="predicted"/>
<evidence type="ECO:0000313" key="3">
    <source>
        <dbReference type="EMBL" id="KIK46768.1"/>
    </source>
</evidence>
<evidence type="ECO:0000313" key="4">
    <source>
        <dbReference type="Proteomes" id="UP000054485"/>
    </source>
</evidence>
<dbReference type="Gene3D" id="3.20.20.100">
    <property type="entry name" value="NADP-dependent oxidoreductase domain"/>
    <property type="match status" value="1"/>
</dbReference>
<feature type="region of interest" description="Disordered" evidence="1">
    <location>
        <begin position="1"/>
        <end position="20"/>
    </location>
</feature>
<feature type="compositionally biased region" description="Basic and acidic residues" evidence="1">
    <location>
        <begin position="1"/>
        <end position="10"/>
    </location>
</feature>
<name>A0A0D0BUR9_9AGAM</name>
<accession>A0A0D0BUR9</accession>
<feature type="compositionally biased region" description="Polar residues" evidence="1">
    <location>
        <begin position="11"/>
        <end position="20"/>
    </location>
</feature>
<dbReference type="CDD" id="cd19071">
    <property type="entry name" value="AKR_AKR1-5-like"/>
    <property type="match status" value="1"/>
</dbReference>
<sequence>MQTPPYEHRTSTVPNPAGSSAITTPVMNLAPKLIYGTAWKGEKTAHLVISAFLQGFRAVDTACQPKHYREDLVGEALEILQDKHSIKREDVYIQTKFTPFSGQDSTKPLPYNPRDSIPAQIKSSLSKSLASLHTSYLDAYLLHSPLRTLPLTMEAWRTLMAAQDEGTVRAIGISNVYDVGVLKALEKERKVQIVQNRWYEGNAWDKEVWAYCKENGIIYQSFWTLTGSPALLTHSHTTSLADKLDVTAAQVLFKLAQLNNVVPLSGTTSELHMQQDLAAERIVFKEEVLDDYKRITDLIWR</sequence>
<dbReference type="HOGENOM" id="CLU_023205_10_1_1"/>
<protein>
    <recommendedName>
        <fullName evidence="2">NADP-dependent oxidoreductase domain-containing protein</fullName>
    </recommendedName>
</protein>
<dbReference type="InterPro" id="IPR023210">
    <property type="entry name" value="NADP_OxRdtase_dom"/>
</dbReference>
<dbReference type="Pfam" id="PF00248">
    <property type="entry name" value="Aldo_ket_red"/>
    <property type="match status" value="1"/>
</dbReference>
<dbReference type="PANTHER" id="PTHR43827:SF8">
    <property type="entry name" value="ALDO_KETO REDUCTASE FAMILY PROTEIN"/>
    <property type="match status" value="1"/>
</dbReference>
<evidence type="ECO:0000259" key="2">
    <source>
        <dbReference type="Pfam" id="PF00248"/>
    </source>
</evidence>
<dbReference type="InterPro" id="IPR020471">
    <property type="entry name" value="AKR"/>
</dbReference>
<dbReference type="GO" id="GO:0016491">
    <property type="term" value="F:oxidoreductase activity"/>
    <property type="evidence" value="ECO:0007669"/>
    <property type="project" value="InterPro"/>
</dbReference>
<reference evidence="4" key="2">
    <citation type="submission" date="2015-01" db="EMBL/GenBank/DDBJ databases">
        <title>Evolutionary Origins and Diversification of the Mycorrhizal Mutualists.</title>
        <authorList>
            <consortium name="DOE Joint Genome Institute"/>
            <consortium name="Mycorrhizal Genomics Consortium"/>
            <person name="Kohler A."/>
            <person name="Kuo A."/>
            <person name="Nagy L.G."/>
            <person name="Floudas D."/>
            <person name="Copeland A."/>
            <person name="Barry K.W."/>
            <person name="Cichocki N."/>
            <person name="Veneault-Fourrey C."/>
            <person name="LaButti K."/>
            <person name="Lindquist E.A."/>
            <person name="Lipzen A."/>
            <person name="Lundell T."/>
            <person name="Morin E."/>
            <person name="Murat C."/>
            <person name="Riley R."/>
            <person name="Ohm R."/>
            <person name="Sun H."/>
            <person name="Tunlid A."/>
            <person name="Henrissat B."/>
            <person name="Grigoriev I.V."/>
            <person name="Hibbett D.S."/>
            <person name="Martin F."/>
        </authorList>
    </citation>
    <scope>NUCLEOTIDE SEQUENCE [LARGE SCALE GENOMIC DNA]</scope>
    <source>
        <strain evidence="4">UH-Slu-Lm8-n1</strain>
    </source>
</reference>
<dbReference type="OrthoDB" id="5357513at2759"/>
<dbReference type="EMBL" id="KN835155">
    <property type="protein sequence ID" value="KIK46768.1"/>
    <property type="molecule type" value="Genomic_DNA"/>
</dbReference>
<keyword evidence="4" id="KW-1185">Reference proteome</keyword>
<feature type="domain" description="NADP-dependent oxidoreductase" evidence="2">
    <location>
        <begin position="42"/>
        <end position="268"/>
    </location>
</feature>
<dbReference type="PANTHER" id="PTHR43827">
    <property type="entry name" value="2,5-DIKETO-D-GLUCONIC ACID REDUCTASE"/>
    <property type="match status" value="1"/>
</dbReference>
<dbReference type="InParanoid" id="A0A0D0BUR9"/>